<sequence length="286" mass="29908">MTAPRPTPETIRAERAAAPTARERDFADGLGITEADLLAAHLGPHDGTTITRIQADPARILAALAPYPSIMGLTRNDIAILEITGHYRDGDGRVGIDITPDHWVHGFAMTRTVSGGLRRSLQIFDAAGEAVHKAFALEGSEAPGWDEMVAGLALPEQSDLFTPAAPPAGGMAGRDAAGAARELAPGAFERLMRGAAEAAVPVRLRVTNRGCAAEYEGPIVKTATYGPYWNVLDPGLEMHLRTDRLARIAQMPDGAVLGLDAAGATVIELAGTDAAGWAALLDAEPA</sequence>
<feature type="domain" description="Haemin-degrading HemS/ChuX" evidence="2">
    <location>
        <begin position="31"/>
        <end position="152"/>
    </location>
</feature>
<organism evidence="3 4">
    <name type="scientific">Phaeovulum vinaykumarii</name>
    <dbReference type="NCBI Taxonomy" id="407234"/>
    <lineage>
        <taxon>Bacteria</taxon>
        <taxon>Pseudomonadati</taxon>
        <taxon>Pseudomonadota</taxon>
        <taxon>Alphaproteobacteria</taxon>
        <taxon>Rhodobacterales</taxon>
        <taxon>Paracoccaceae</taxon>
        <taxon>Phaeovulum</taxon>
    </lineage>
</organism>
<dbReference type="GO" id="GO:0006826">
    <property type="term" value="P:iron ion transport"/>
    <property type="evidence" value="ECO:0007669"/>
    <property type="project" value="InterPro"/>
</dbReference>
<dbReference type="Gene3D" id="3.40.1570.10">
    <property type="entry name" value="HemS/ChuS/ChuX like domains"/>
    <property type="match status" value="3"/>
</dbReference>
<gene>
    <name evidence="3" type="ORF">SAMN05421795_102761</name>
</gene>
<dbReference type="InterPro" id="IPR007845">
    <property type="entry name" value="HemS/ChuX_dom"/>
</dbReference>
<dbReference type="EMBL" id="FTOM01000002">
    <property type="protein sequence ID" value="SIS70869.1"/>
    <property type="molecule type" value="Genomic_DNA"/>
</dbReference>
<evidence type="ECO:0000313" key="3">
    <source>
        <dbReference type="EMBL" id="SIS70869.1"/>
    </source>
</evidence>
<dbReference type="SUPFAM" id="SSF144064">
    <property type="entry name" value="Heme iron utilization protein-like"/>
    <property type="match status" value="1"/>
</dbReference>
<dbReference type="Proteomes" id="UP000186098">
    <property type="component" value="Unassembled WGS sequence"/>
</dbReference>
<dbReference type="AlphaFoldDB" id="A0A1N7LAQ6"/>
<name>A0A1N7LAQ6_9RHOB</name>
<evidence type="ECO:0000256" key="1">
    <source>
        <dbReference type="SAM" id="MobiDB-lite"/>
    </source>
</evidence>
<feature type="region of interest" description="Disordered" evidence="1">
    <location>
        <begin position="1"/>
        <end position="22"/>
    </location>
</feature>
<feature type="compositionally biased region" description="Basic and acidic residues" evidence="1">
    <location>
        <begin position="11"/>
        <end position="22"/>
    </location>
</feature>
<dbReference type="InterPro" id="IPR053733">
    <property type="entry name" value="Heme_Transport_Util_sf"/>
</dbReference>
<protein>
    <submittedName>
        <fullName evidence="3">Putative hemin transport protein</fullName>
    </submittedName>
</protein>
<feature type="domain" description="Haemin-degrading HemS/ChuX" evidence="2">
    <location>
        <begin position="178"/>
        <end position="247"/>
    </location>
</feature>
<proteinExistence type="predicted"/>
<dbReference type="RefSeq" id="WP_076364745.1">
    <property type="nucleotide sequence ID" value="NZ_FTOM01000002.1"/>
</dbReference>
<evidence type="ECO:0000259" key="2">
    <source>
        <dbReference type="Pfam" id="PF05171"/>
    </source>
</evidence>
<dbReference type="Pfam" id="PF05171">
    <property type="entry name" value="HemS"/>
    <property type="match status" value="2"/>
</dbReference>
<dbReference type="OrthoDB" id="316630at2"/>
<dbReference type="STRING" id="407234.SAMN05421795_102761"/>
<accession>A0A1N7LAQ6</accession>
<keyword evidence="4" id="KW-1185">Reference proteome</keyword>
<evidence type="ECO:0000313" key="4">
    <source>
        <dbReference type="Proteomes" id="UP000186098"/>
    </source>
</evidence>
<reference evidence="4" key="1">
    <citation type="submission" date="2017-01" db="EMBL/GenBank/DDBJ databases">
        <authorList>
            <person name="Varghese N."/>
            <person name="Submissions S."/>
        </authorList>
    </citation>
    <scope>NUCLEOTIDE SEQUENCE [LARGE SCALE GENOMIC DNA]</scope>
    <source>
        <strain evidence="4">DSM 18714</strain>
    </source>
</reference>